<gene>
    <name evidence="2" type="ORF">CLUMA_CG003734</name>
</gene>
<dbReference type="GO" id="GO:0000287">
    <property type="term" value="F:magnesium ion binding"/>
    <property type="evidence" value="ECO:0007669"/>
    <property type="project" value="InterPro"/>
</dbReference>
<evidence type="ECO:0000313" key="2">
    <source>
        <dbReference type="EMBL" id="CRK90008.1"/>
    </source>
</evidence>
<dbReference type="InterPro" id="IPR040442">
    <property type="entry name" value="Pyrv_kinase-like_dom_sf"/>
</dbReference>
<dbReference type="PANTHER" id="PTHR11817">
    <property type="entry name" value="PYRUVATE KINASE"/>
    <property type="match status" value="1"/>
</dbReference>
<evidence type="ECO:0000259" key="1">
    <source>
        <dbReference type="Pfam" id="PF02887"/>
    </source>
</evidence>
<dbReference type="AlphaFoldDB" id="A0A1J1HPM6"/>
<dbReference type="Gene3D" id="3.20.20.60">
    <property type="entry name" value="Phosphoenolpyruvate-binding domains"/>
    <property type="match status" value="1"/>
</dbReference>
<sequence length="214" mass="23690">MGKVRNNDATHSEIADVVNLTLDGVDCFMLHETVSTIKVIEFLNSTIMEAEEMVDYQNLHRLLMTQASISSISMVKRDYTNVMAIMACNAAMKNNANAIIALTETGKTAIMLSKYRPECPIIAVTSSSVVARNCLLLRGVLSLNVNLVETDTYERSIEMQTKAAISFIEANHLNKTLTGVAILVMGQRTGSEKLNTIRIIPLQYENSMNDDLKQ</sequence>
<proteinExistence type="predicted"/>
<dbReference type="GO" id="GO:0004743">
    <property type="term" value="F:pyruvate kinase activity"/>
    <property type="evidence" value="ECO:0007669"/>
    <property type="project" value="InterPro"/>
</dbReference>
<feature type="domain" description="Pyruvate kinase C-terminal" evidence="1">
    <location>
        <begin position="83"/>
        <end position="200"/>
    </location>
</feature>
<keyword evidence="3" id="KW-1185">Reference proteome</keyword>
<dbReference type="InterPro" id="IPR036918">
    <property type="entry name" value="Pyrv_Knase_C_sf"/>
</dbReference>
<name>A0A1J1HPM6_9DIPT</name>
<accession>A0A1J1HPM6</accession>
<dbReference type="InterPro" id="IPR015813">
    <property type="entry name" value="Pyrv/PenolPyrv_kinase-like_dom"/>
</dbReference>
<protein>
    <submittedName>
        <fullName evidence="2">CLUMA_CG003734, isoform A</fullName>
    </submittedName>
</protein>
<organism evidence="2 3">
    <name type="scientific">Clunio marinus</name>
    <dbReference type="NCBI Taxonomy" id="568069"/>
    <lineage>
        <taxon>Eukaryota</taxon>
        <taxon>Metazoa</taxon>
        <taxon>Ecdysozoa</taxon>
        <taxon>Arthropoda</taxon>
        <taxon>Hexapoda</taxon>
        <taxon>Insecta</taxon>
        <taxon>Pterygota</taxon>
        <taxon>Neoptera</taxon>
        <taxon>Endopterygota</taxon>
        <taxon>Diptera</taxon>
        <taxon>Nematocera</taxon>
        <taxon>Chironomoidea</taxon>
        <taxon>Chironomidae</taxon>
        <taxon>Clunio</taxon>
    </lineage>
</organism>
<dbReference type="OrthoDB" id="108365at2759"/>
<dbReference type="Gene3D" id="3.40.1380.20">
    <property type="entry name" value="Pyruvate kinase, C-terminal domain"/>
    <property type="match status" value="1"/>
</dbReference>
<evidence type="ECO:0000313" key="3">
    <source>
        <dbReference type="Proteomes" id="UP000183832"/>
    </source>
</evidence>
<reference evidence="2 3" key="1">
    <citation type="submission" date="2015-04" db="EMBL/GenBank/DDBJ databases">
        <authorList>
            <person name="Syromyatnikov M.Y."/>
            <person name="Popov V.N."/>
        </authorList>
    </citation>
    <scope>NUCLEOTIDE SEQUENCE [LARGE SCALE GENOMIC DNA]</scope>
</reference>
<dbReference type="SUPFAM" id="SSF51621">
    <property type="entry name" value="Phosphoenolpyruvate/pyruvate domain"/>
    <property type="match status" value="1"/>
</dbReference>
<dbReference type="GO" id="GO:0030955">
    <property type="term" value="F:potassium ion binding"/>
    <property type="evidence" value="ECO:0007669"/>
    <property type="project" value="InterPro"/>
</dbReference>
<dbReference type="Proteomes" id="UP000183832">
    <property type="component" value="Unassembled WGS sequence"/>
</dbReference>
<dbReference type="EMBL" id="CVRI01000015">
    <property type="protein sequence ID" value="CRK90008.1"/>
    <property type="molecule type" value="Genomic_DNA"/>
</dbReference>
<dbReference type="InterPro" id="IPR001697">
    <property type="entry name" value="Pyr_Knase"/>
</dbReference>
<dbReference type="STRING" id="568069.A0A1J1HPM6"/>
<dbReference type="Pfam" id="PF02887">
    <property type="entry name" value="PK_C"/>
    <property type="match status" value="1"/>
</dbReference>
<dbReference type="InterPro" id="IPR015795">
    <property type="entry name" value="Pyrv_Knase_C"/>
</dbReference>
<dbReference type="SUPFAM" id="SSF52935">
    <property type="entry name" value="PK C-terminal domain-like"/>
    <property type="match status" value="1"/>
</dbReference>